<proteinExistence type="predicted"/>
<comment type="caution">
    <text evidence="2">The sequence shown here is derived from an EMBL/GenBank/DDBJ whole genome shotgun (WGS) entry which is preliminary data.</text>
</comment>
<evidence type="ECO:0000259" key="1">
    <source>
        <dbReference type="Pfam" id="PF13919"/>
    </source>
</evidence>
<dbReference type="Pfam" id="PF13919">
    <property type="entry name" value="ASXH"/>
    <property type="match status" value="1"/>
</dbReference>
<dbReference type="OrthoDB" id="2289918at2759"/>
<sequence>MQVDETESLAALESLSLDASFFTDPHFESAARTFQDHLYSGWLTPAHRALVEKHLSGVRSGVIHVPWKDEEWEHNHPEDGIDEDVDVSDAAQDPANAVSIGVRSGKQKVRFIPFRKNSKTSDFAPLVGRGFLKEGDVISFKHKFTSLNVTIEKDAL</sequence>
<organism evidence="2 3">
    <name type="scientific">Phellinidium pouzarii</name>
    <dbReference type="NCBI Taxonomy" id="167371"/>
    <lineage>
        <taxon>Eukaryota</taxon>
        <taxon>Fungi</taxon>
        <taxon>Dikarya</taxon>
        <taxon>Basidiomycota</taxon>
        <taxon>Agaricomycotina</taxon>
        <taxon>Agaricomycetes</taxon>
        <taxon>Hymenochaetales</taxon>
        <taxon>Hymenochaetaceae</taxon>
        <taxon>Phellinidium</taxon>
    </lineage>
</organism>
<name>A0A4S4K538_9AGAM</name>
<dbReference type="AlphaFoldDB" id="A0A4S4K538"/>
<gene>
    <name evidence="2" type="ORF">EW145_g8570</name>
</gene>
<evidence type="ECO:0000313" key="2">
    <source>
        <dbReference type="EMBL" id="THG92834.1"/>
    </source>
</evidence>
<reference evidence="2 3" key="1">
    <citation type="submission" date="2019-02" db="EMBL/GenBank/DDBJ databases">
        <title>Genome sequencing of the rare red list fungi Phellinidium pouzarii.</title>
        <authorList>
            <person name="Buettner E."/>
            <person name="Kellner H."/>
        </authorList>
    </citation>
    <scope>NUCLEOTIDE SEQUENCE [LARGE SCALE GENOMIC DNA]</scope>
    <source>
        <strain evidence="2 3">DSM 108285</strain>
    </source>
</reference>
<dbReference type="InterPro" id="IPR028020">
    <property type="entry name" value="ASX_DEUBAD_dom"/>
</dbReference>
<keyword evidence="3" id="KW-1185">Reference proteome</keyword>
<feature type="domain" description="ASX DEUBAD" evidence="1">
    <location>
        <begin position="15"/>
        <end position="77"/>
    </location>
</feature>
<feature type="non-terminal residue" evidence="2">
    <location>
        <position position="156"/>
    </location>
</feature>
<accession>A0A4S4K538</accession>
<evidence type="ECO:0000313" key="3">
    <source>
        <dbReference type="Proteomes" id="UP000308199"/>
    </source>
</evidence>
<dbReference type="EMBL" id="SGPK01001519">
    <property type="protein sequence ID" value="THG92834.1"/>
    <property type="molecule type" value="Genomic_DNA"/>
</dbReference>
<dbReference type="Proteomes" id="UP000308199">
    <property type="component" value="Unassembled WGS sequence"/>
</dbReference>
<protein>
    <recommendedName>
        <fullName evidence="1">ASX DEUBAD domain-containing protein</fullName>
    </recommendedName>
</protein>